<feature type="domain" description="Ice-binding protein C-terminal" evidence="2">
    <location>
        <begin position="200"/>
        <end position="224"/>
    </location>
</feature>
<dbReference type="EMBL" id="JAPFQI010000025">
    <property type="protein sequence ID" value="MCW8088022.1"/>
    <property type="molecule type" value="Genomic_DNA"/>
</dbReference>
<protein>
    <recommendedName>
        <fullName evidence="2">Ice-binding protein C-terminal domain-containing protein</fullName>
    </recommendedName>
</protein>
<feature type="transmembrane region" description="Helical" evidence="1">
    <location>
        <begin position="203"/>
        <end position="222"/>
    </location>
</feature>
<keyword evidence="1" id="KW-0812">Transmembrane</keyword>
<reference evidence="3 4" key="1">
    <citation type="submission" date="2022-10" db="EMBL/GenBank/DDBJ databases">
        <title>Roseococcus glaciei nov., sp. nov., isolated from glacier.</title>
        <authorList>
            <person name="Liu Q."/>
            <person name="Xin Y.-H."/>
        </authorList>
    </citation>
    <scope>NUCLEOTIDE SEQUENCE [LARGE SCALE GENOMIC DNA]</scope>
    <source>
        <strain evidence="3 4">MDT2-1-1</strain>
    </source>
</reference>
<gene>
    <name evidence="3" type="ORF">OF850_20670</name>
</gene>
<proteinExistence type="predicted"/>
<keyword evidence="1" id="KW-1133">Transmembrane helix</keyword>
<name>A0ABT3P0T8_9PROT</name>
<comment type="caution">
    <text evidence="3">The sequence shown here is derived from an EMBL/GenBank/DDBJ whole genome shotgun (WGS) entry which is preliminary data.</text>
</comment>
<dbReference type="Pfam" id="PF07589">
    <property type="entry name" value="PEP-CTERM"/>
    <property type="match status" value="1"/>
</dbReference>
<dbReference type="InterPro" id="IPR013424">
    <property type="entry name" value="Ice-binding_C"/>
</dbReference>
<evidence type="ECO:0000313" key="4">
    <source>
        <dbReference type="Proteomes" id="UP001526430"/>
    </source>
</evidence>
<organism evidence="3 4">
    <name type="scientific">Sabulicella glaciei</name>
    <dbReference type="NCBI Taxonomy" id="2984948"/>
    <lineage>
        <taxon>Bacteria</taxon>
        <taxon>Pseudomonadati</taxon>
        <taxon>Pseudomonadota</taxon>
        <taxon>Alphaproteobacteria</taxon>
        <taxon>Acetobacterales</taxon>
        <taxon>Acetobacteraceae</taxon>
        <taxon>Sabulicella</taxon>
    </lineage>
</organism>
<keyword evidence="1" id="KW-0472">Membrane</keyword>
<dbReference type="Proteomes" id="UP001526430">
    <property type="component" value="Unassembled WGS sequence"/>
</dbReference>
<dbReference type="RefSeq" id="WP_301592226.1">
    <property type="nucleotide sequence ID" value="NZ_JAPFQI010000025.1"/>
</dbReference>
<evidence type="ECO:0000256" key="1">
    <source>
        <dbReference type="SAM" id="Phobius"/>
    </source>
</evidence>
<accession>A0ABT3P0T8</accession>
<evidence type="ECO:0000259" key="2">
    <source>
        <dbReference type="Pfam" id="PF07589"/>
    </source>
</evidence>
<sequence length="236" mass="24939">MPHSAKADWIYSFTQTAAWFGPAYNLEYGDPPPGPAPWPLPEFLHTDGFFRLADNVVRSRYTISAGNIALPPYDAIGTTKGLVDLGFTTYYGPDPVSSAMVINAQLSDWTDNTRPPDLEGYYGLKLVGSPGSLIPVGEIYFNNTESDGSLTIAADGSVIGSFSTDRGGTCGWGGVCGFSGFFTTTHVPNGRGLSVKAAVPVPAPAPMALLGLGLAGMIFLRPRRPHAGAGRKRAEP</sequence>
<keyword evidence="4" id="KW-1185">Reference proteome</keyword>
<evidence type="ECO:0000313" key="3">
    <source>
        <dbReference type="EMBL" id="MCW8088022.1"/>
    </source>
</evidence>